<evidence type="ECO:0000313" key="3">
    <source>
        <dbReference type="Proteomes" id="UP000239649"/>
    </source>
</evidence>
<reference evidence="2 3" key="1">
    <citation type="journal article" date="2018" name="Plant J.">
        <title>Genome sequences of Chlorella sorokiniana UTEX 1602 and Micractinium conductrix SAG 241.80: implications to maltose excretion by a green alga.</title>
        <authorList>
            <person name="Arriola M.B."/>
            <person name="Velmurugan N."/>
            <person name="Zhang Y."/>
            <person name="Plunkett M.H."/>
            <person name="Hondzo H."/>
            <person name="Barney B.M."/>
        </authorList>
    </citation>
    <scope>NUCLEOTIDE SEQUENCE [LARGE SCALE GENOMIC DNA]</scope>
    <source>
        <strain evidence="2 3">SAG 241.80</strain>
    </source>
</reference>
<accession>A0A2P6VGH1</accession>
<proteinExistence type="predicted"/>
<comment type="caution">
    <text evidence="2">The sequence shown here is derived from an EMBL/GenBank/DDBJ whole genome shotgun (WGS) entry which is preliminary data.</text>
</comment>
<evidence type="ECO:0000256" key="1">
    <source>
        <dbReference type="SAM" id="MobiDB-lite"/>
    </source>
</evidence>
<feature type="region of interest" description="Disordered" evidence="1">
    <location>
        <begin position="78"/>
        <end position="99"/>
    </location>
</feature>
<dbReference type="Proteomes" id="UP000239649">
    <property type="component" value="Unassembled WGS sequence"/>
</dbReference>
<dbReference type="EMBL" id="LHPF02000008">
    <property type="protein sequence ID" value="PSC73185.1"/>
    <property type="molecule type" value="Genomic_DNA"/>
</dbReference>
<evidence type="ECO:0000313" key="2">
    <source>
        <dbReference type="EMBL" id="PSC73185.1"/>
    </source>
</evidence>
<name>A0A2P6VGH1_9CHLO</name>
<sequence>MVHPVAAKRVAVLARHLCEGHQDSRVPLAREPTCGMTFSGYAGEWVACARAANPLAPVVDAPTHLALAAAVDRQQAADAAATWQPQPQQQQAPLVTASL</sequence>
<organism evidence="2 3">
    <name type="scientific">Micractinium conductrix</name>
    <dbReference type="NCBI Taxonomy" id="554055"/>
    <lineage>
        <taxon>Eukaryota</taxon>
        <taxon>Viridiplantae</taxon>
        <taxon>Chlorophyta</taxon>
        <taxon>core chlorophytes</taxon>
        <taxon>Trebouxiophyceae</taxon>
        <taxon>Chlorellales</taxon>
        <taxon>Chlorellaceae</taxon>
        <taxon>Chlorella clade</taxon>
        <taxon>Micractinium</taxon>
    </lineage>
</organism>
<gene>
    <name evidence="2" type="ORF">C2E20_3615</name>
</gene>
<protein>
    <submittedName>
        <fullName evidence="2">Type II IV secretion system family</fullName>
    </submittedName>
</protein>
<keyword evidence="3" id="KW-1185">Reference proteome</keyword>
<dbReference type="AlphaFoldDB" id="A0A2P6VGH1"/>